<proteinExistence type="predicted"/>
<keyword evidence="5" id="KW-1185">Reference proteome</keyword>
<dbReference type="Pfam" id="PF02205">
    <property type="entry name" value="WH2"/>
    <property type="match status" value="1"/>
</dbReference>
<dbReference type="InParanoid" id="B7PGY1"/>
<dbReference type="VEuPathDB" id="VectorBase:ISCW003907"/>
<evidence type="ECO:0000313" key="3">
    <source>
        <dbReference type="EMBL" id="EEC05853.1"/>
    </source>
</evidence>
<feature type="region of interest" description="Disordered" evidence="1">
    <location>
        <begin position="631"/>
        <end position="650"/>
    </location>
</feature>
<accession>B7PGY1</accession>
<feature type="region of interest" description="Disordered" evidence="1">
    <location>
        <begin position="661"/>
        <end position="855"/>
    </location>
</feature>
<dbReference type="Proteomes" id="UP000001555">
    <property type="component" value="Unassembled WGS sequence"/>
</dbReference>
<dbReference type="AlphaFoldDB" id="B7PGY1"/>
<evidence type="ECO:0000313" key="4">
    <source>
        <dbReference type="EnsemblMetazoa" id="ISCW003907-PA"/>
    </source>
</evidence>
<dbReference type="PaxDb" id="6945-B7PGY1"/>
<feature type="compositionally biased region" description="Pro residues" evidence="1">
    <location>
        <begin position="674"/>
        <end position="746"/>
    </location>
</feature>
<evidence type="ECO:0000256" key="1">
    <source>
        <dbReference type="SAM" id="MobiDB-lite"/>
    </source>
</evidence>
<reference evidence="4" key="2">
    <citation type="submission" date="2020-05" db="UniProtKB">
        <authorList>
            <consortium name="EnsemblMetazoa"/>
        </authorList>
    </citation>
    <scope>IDENTIFICATION</scope>
    <source>
        <strain evidence="4">wikel</strain>
    </source>
</reference>
<dbReference type="EMBL" id="ABJB011052350">
    <property type="status" value="NOT_ANNOTATED_CDS"/>
    <property type="molecule type" value="Genomic_DNA"/>
</dbReference>
<dbReference type="SMART" id="SM00246">
    <property type="entry name" value="WH2"/>
    <property type="match status" value="2"/>
</dbReference>
<dbReference type="InterPro" id="IPR003124">
    <property type="entry name" value="WH2_dom"/>
</dbReference>
<evidence type="ECO:0000313" key="5">
    <source>
        <dbReference type="Proteomes" id="UP000001555"/>
    </source>
</evidence>
<organism>
    <name type="scientific">Ixodes scapularis</name>
    <name type="common">Black-legged tick</name>
    <name type="synonym">Deer tick</name>
    <dbReference type="NCBI Taxonomy" id="6945"/>
    <lineage>
        <taxon>Eukaryota</taxon>
        <taxon>Metazoa</taxon>
        <taxon>Ecdysozoa</taxon>
        <taxon>Arthropoda</taxon>
        <taxon>Chelicerata</taxon>
        <taxon>Arachnida</taxon>
        <taxon>Acari</taxon>
        <taxon>Parasitiformes</taxon>
        <taxon>Ixodida</taxon>
        <taxon>Ixodoidea</taxon>
        <taxon>Ixodidae</taxon>
        <taxon>Ixodinae</taxon>
        <taxon>Ixodes</taxon>
    </lineage>
</organism>
<sequence length="855" mass="96321">MTTLTIDDVVKIVQLLHIDDRAVKSGCQLYDIIVKNVKGYLSAQYARGKTDGDYKRYENARCVPTSNGTRAWIYPNAASDDDDDGPSSKVVTVLPTASVTKDTLGHAMRSDIRRDEMLDVTEYRNLTAAEPALDNYTCLGIEVVDSPHPRTMRYVHRAEHRANLQYAHTGLDHAEPTPCPVIKTPRLMSVQGCLLLHSLLCETNSYILDVSLYEQNRVIDGAVHLTRLLHKVNCLLQAHDVRDMDDGDDFRAGVFKAASKQHVAPRPIPHGPRSAIMGDQSMEPNQTWNYFVSPEMRIVRLSDAVMSNAVSSVWVLRTLQSLTRVNASGSYTDVDVYYNVANVVETGVYPRGEPRTMSIRKHYMCLVLCCIYLETKFTAIVKYNRFSDFPMFVWLALFYNKPITYKRLVAACSVPGNDTPFLPLLPILAVLRECLTWKAVNSVYDNGKSNWYPIRVNPVLCLERMREALDPLIKTHEVYSPEFVETYRMVMGFAWHVRSDIDWAVVDVYHERQPQIQEAYSRIKNAGEEEQIPIPAVPTQPIDEALVRELSDFLQEVSIEKRHTPRHEDWNVHSDGRVCLFRAPLGQDYYIEMPPDVLRNARNDAALEEYRNMVRAGIAKRAAELNARQVRPPQLLHPHHPEAAEAPGDLFRHPMDARESTLEEMAPPPDEDFPPPPEALSVEPPPKTPPSGPPQAPPLPPPLSPQAPPLPPPLPSQAPPLPPPLPPQAPLVPPPPSPPQLHPVPEAPSRDALFSSIRDNKVKLRTVRVEAAPPPPVDTRDQMLEEIRRGKKLRKIRTETGELAPVDQKPPPSPSSANLEDVLQKRLSAYHPPDEDDDEEKQVVAYEEWESDESK</sequence>
<dbReference type="HOGENOM" id="CLU_334100_0_0_1"/>
<gene>
    <name evidence="3" type="ORF">IscW_ISCW003907</name>
</gene>
<dbReference type="PROSITE" id="PS51082">
    <property type="entry name" value="WH2"/>
    <property type="match status" value="1"/>
</dbReference>
<dbReference type="STRING" id="6945.B7PGY1"/>
<dbReference type="EMBL" id="DS709945">
    <property type="protein sequence ID" value="EEC05853.1"/>
    <property type="molecule type" value="Genomic_DNA"/>
</dbReference>
<feature type="domain" description="WH2" evidence="2">
    <location>
        <begin position="779"/>
        <end position="796"/>
    </location>
</feature>
<dbReference type="VEuPathDB" id="VectorBase:ISCI011325"/>
<feature type="compositionally biased region" description="Basic and acidic residues" evidence="1">
    <location>
        <begin position="778"/>
        <end position="788"/>
    </location>
</feature>
<dbReference type="EMBL" id="ABJB010471560">
    <property type="status" value="NOT_ANNOTATED_CDS"/>
    <property type="molecule type" value="Genomic_DNA"/>
</dbReference>
<dbReference type="EnsemblMetazoa" id="ISCW003907-RA">
    <property type="protein sequence ID" value="ISCW003907-PA"/>
    <property type="gene ID" value="ISCW003907"/>
</dbReference>
<dbReference type="GO" id="GO:0003779">
    <property type="term" value="F:actin binding"/>
    <property type="evidence" value="ECO:0007669"/>
    <property type="project" value="InterPro"/>
</dbReference>
<protein>
    <recommendedName>
        <fullName evidence="2">WH2 domain-containing protein</fullName>
    </recommendedName>
</protein>
<evidence type="ECO:0000259" key="2">
    <source>
        <dbReference type="PROSITE" id="PS51082"/>
    </source>
</evidence>
<name>B7PGY1_IXOSC</name>
<reference evidence="3 5" key="1">
    <citation type="submission" date="2008-03" db="EMBL/GenBank/DDBJ databases">
        <title>Annotation of Ixodes scapularis.</title>
        <authorList>
            <consortium name="Ixodes scapularis Genome Project Consortium"/>
            <person name="Caler E."/>
            <person name="Hannick L.I."/>
            <person name="Bidwell S."/>
            <person name="Joardar V."/>
            <person name="Thiagarajan M."/>
            <person name="Amedeo P."/>
            <person name="Galinsky K.J."/>
            <person name="Schobel S."/>
            <person name="Inman J."/>
            <person name="Hostetler J."/>
            <person name="Miller J."/>
            <person name="Hammond M."/>
            <person name="Megy K."/>
            <person name="Lawson D."/>
            <person name="Kodira C."/>
            <person name="Sutton G."/>
            <person name="Meyer J."/>
            <person name="Hill C.A."/>
            <person name="Birren B."/>
            <person name="Nene V."/>
            <person name="Collins F."/>
            <person name="Alarcon-Chaidez F."/>
            <person name="Wikel S."/>
            <person name="Strausberg R."/>
        </authorList>
    </citation>
    <scope>NUCLEOTIDE SEQUENCE [LARGE SCALE GENOMIC DNA]</scope>
    <source>
        <strain evidence="5">Wikel</strain>
        <strain evidence="3">Wikel colony</strain>
    </source>
</reference>